<feature type="domain" description="SAM" evidence="2">
    <location>
        <begin position="145"/>
        <end position="193"/>
    </location>
</feature>
<dbReference type="PROSITE" id="PS50105">
    <property type="entry name" value="SAM_DOMAIN"/>
    <property type="match status" value="1"/>
</dbReference>
<evidence type="ECO:0000313" key="3">
    <source>
        <dbReference type="EMBL" id="KMS93910.1"/>
    </source>
</evidence>
<evidence type="ECO:0000259" key="2">
    <source>
        <dbReference type="PROSITE" id="PS50105"/>
    </source>
</evidence>
<dbReference type="Proteomes" id="UP000035740">
    <property type="component" value="Unassembled WGS sequence"/>
</dbReference>
<feature type="region of interest" description="Disordered" evidence="1">
    <location>
        <begin position="1"/>
        <end position="71"/>
    </location>
</feature>
<dbReference type="AlphaFoldDB" id="A0A0J8DT15"/>
<sequence length="193" mass="20977">MNPSTENGGTILGKRQRDREAADTITSLAVHGGSSTDKSKNNNTNNNAGAPVQQPPTMPLAPAASESSPYDSPAYRAFVKSESEYILSVDPDIDPAELDAALRLTWMEMSAHEKLAFVLDDEQSPDEASAGSESRLSLPEDVKQWTCQHVATYVADHLGFKRYYQAFLHSGLDGNALPTITTNILKKELDIIV</sequence>
<dbReference type="EMBL" id="KQ097758">
    <property type="protein sequence ID" value="KMS93910.1"/>
    <property type="molecule type" value="Genomic_DNA"/>
</dbReference>
<dbReference type="Gene3D" id="1.10.150.50">
    <property type="entry name" value="Transcription Factor, Ets-1"/>
    <property type="match status" value="1"/>
</dbReference>
<dbReference type="SUPFAM" id="SSF47769">
    <property type="entry name" value="SAM/Pointed domain"/>
    <property type="match status" value="1"/>
</dbReference>
<organism evidence="3 4">
    <name type="scientific">Beta vulgaris subsp. vulgaris</name>
    <name type="common">Beet</name>
    <dbReference type="NCBI Taxonomy" id="3555"/>
    <lineage>
        <taxon>Eukaryota</taxon>
        <taxon>Viridiplantae</taxon>
        <taxon>Streptophyta</taxon>
        <taxon>Embryophyta</taxon>
        <taxon>Tracheophyta</taxon>
        <taxon>Spermatophyta</taxon>
        <taxon>Magnoliopsida</taxon>
        <taxon>eudicotyledons</taxon>
        <taxon>Gunneridae</taxon>
        <taxon>Pentapetalae</taxon>
        <taxon>Caryophyllales</taxon>
        <taxon>Chenopodiaceae</taxon>
        <taxon>Betoideae</taxon>
        <taxon>Beta</taxon>
    </lineage>
</organism>
<reference evidence="3 4" key="1">
    <citation type="journal article" date="2014" name="Nature">
        <title>The genome of the recently domesticated crop plant sugar beet (Beta vulgaris).</title>
        <authorList>
            <person name="Dohm J.C."/>
            <person name="Minoche A.E."/>
            <person name="Holtgrawe D."/>
            <person name="Capella-Gutierrez S."/>
            <person name="Zakrzewski F."/>
            <person name="Tafer H."/>
            <person name="Rupp O."/>
            <person name="Sorensen T.R."/>
            <person name="Stracke R."/>
            <person name="Reinhardt R."/>
            <person name="Goesmann A."/>
            <person name="Kraft T."/>
            <person name="Schulz B."/>
            <person name="Stadler P.F."/>
            <person name="Schmidt T."/>
            <person name="Gabaldon T."/>
            <person name="Lehrach H."/>
            <person name="Weisshaar B."/>
            <person name="Himmelbauer H."/>
        </authorList>
    </citation>
    <scope>NUCLEOTIDE SEQUENCE [LARGE SCALE GENOMIC DNA]</scope>
    <source>
        <tissue evidence="3">Taproot</tissue>
    </source>
</reference>
<evidence type="ECO:0000256" key="1">
    <source>
        <dbReference type="SAM" id="MobiDB-lite"/>
    </source>
</evidence>
<gene>
    <name evidence="3" type="ORF">BVRB_026690</name>
</gene>
<proteinExistence type="predicted"/>
<dbReference type="InterPro" id="IPR013761">
    <property type="entry name" value="SAM/pointed_sf"/>
</dbReference>
<feature type="non-terminal residue" evidence="3">
    <location>
        <position position="193"/>
    </location>
</feature>
<name>A0A0J8DT15_BETVV</name>
<dbReference type="Gramene" id="KMS93910">
    <property type="protein sequence ID" value="KMS93910"/>
    <property type="gene ID" value="BVRB_026690"/>
</dbReference>
<dbReference type="InterPro" id="IPR001660">
    <property type="entry name" value="SAM"/>
</dbReference>
<keyword evidence="4" id="KW-1185">Reference proteome</keyword>
<accession>A0A0J8DT15</accession>
<protein>
    <recommendedName>
        <fullName evidence="2">SAM domain-containing protein</fullName>
    </recommendedName>
</protein>
<evidence type="ECO:0000313" key="4">
    <source>
        <dbReference type="Proteomes" id="UP000035740"/>
    </source>
</evidence>